<reference evidence="4 5" key="1">
    <citation type="submission" date="2020-01" db="EMBL/GenBank/DDBJ databases">
        <title>Leptobacterium flavescens.</title>
        <authorList>
            <person name="Wang G."/>
        </authorList>
    </citation>
    <scope>NUCLEOTIDE SEQUENCE [LARGE SCALE GENOMIC DNA]</scope>
    <source>
        <strain evidence="4 5">KCTC 22160</strain>
    </source>
</reference>
<dbReference type="GO" id="GO:0016491">
    <property type="term" value="F:oxidoreductase activity"/>
    <property type="evidence" value="ECO:0007669"/>
    <property type="project" value="UniProtKB-KW"/>
</dbReference>
<dbReference type="PRINTS" id="PR00081">
    <property type="entry name" value="GDHRDH"/>
</dbReference>
<dbReference type="Pfam" id="PF00106">
    <property type="entry name" value="adh_short"/>
    <property type="match status" value="1"/>
</dbReference>
<dbReference type="SUPFAM" id="SSF51735">
    <property type="entry name" value="NAD(P)-binding Rossmann-fold domains"/>
    <property type="match status" value="1"/>
</dbReference>
<dbReference type="InterPro" id="IPR051911">
    <property type="entry name" value="SDR_oxidoreductase"/>
</dbReference>
<evidence type="ECO:0000313" key="5">
    <source>
        <dbReference type="Proteomes" id="UP000468581"/>
    </source>
</evidence>
<evidence type="ECO:0000256" key="3">
    <source>
        <dbReference type="RuleBase" id="RU000363"/>
    </source>
</evidence>
<organism evidence="4 5">
    <name type="scientific">Leptobacterium flavescens</name>
    <dbReference type="NCBI Taxonomy" id="472055"/>
    <lineage>
        <taxon>Bacteria</taxon>
        <taxon>Pseudomonadati</taxon>
        <taxon>Bacteroidota</taxon>
        <taxon>Flavobacteriia</taxon>
        <taxon>Flavobacteriales</taxon>
        <taxon>Flavobacteriaceae</taxon>
        <taxon>Leptobacterium</taxon>
    </lineage>
</organism>
<evidence type="ECO:0000256" key="2">
    <source>
        <dbReference type="ARBA" id="ARBA00023002"/>
    </source>
</evidence>
<dbReference type="EMBL" id="JAABOO010000003">
    <property type="protein sequence ID" value="NER14875.1"/>
    <property type="molecule type" value="Genomic_DNA"/>
</dbReference>
<dbReference type="CDD" id="cd05374">
    <property type="entry name" value="17beta-HSD-like_SDR_c"/>
    <property type="match status" value="1"/>
</dbReference>
<dbReference type="PANTHER" id="PTHR43976">
    <property type="entry name" value="SHORT CHAIN DEHYDROGENASE"/>
    <property type="match status" value="1"/>
</dbReference>
<protein>
    <submittedName>
        <fullName evidence="4">SDR family NAD(P)-dependent oxidoreductase</fullName>
    </submittedName>
</protein>
<dbReference type="RefSeq" id="WP_163608152.1">
    <property type="nucleotide sequence ID" value="NZ_JAABOO010000003.1"/>
</dbReference>
<name>A0A6P0UNY3_9FLAO</name>
<comment type="caution">
    <text evidence="4">The sequence shown here is derived from an EMBL/GenBank/DDBJ whole genome shotgun (WGS) entry which is preliminary data.</text>
</comment>
<gene>
    <name evidence="4" type="ORF">GWK08_15570</name>
</gene>
<dbReference type="PANTHER" id="PTHR43976:SF16">
    <property type="entry name" value="SHORT-CHAIN DEHYDROGENASE_REDUCTASE FAMILY PROTEIN"/>
    <property type="match status" value="1"/>
</dbReference>
<dbReference type="AlphaFoldDB" id="A0A6P0UNY3"/>
<sequence length="271" mass="29507">MNKTVLITGASSGIGKVTAKHFQNQGWNVIATMRSPEKEEELTKLDHVLVTKLDVLDHNSINQSVQAGIEEFGKIDVLVNNAGYGAYGPLEAFPRENIVRQFNTNVIGLLDVTRAVLPHFRKNRSGVIINISSIGGKITFPLGSLYHGTKFAVEGISESLSFELGSIGIKVKLVEPGMINTDFSGRSFDFQNNEGLAEYQPVVGAVMQGFSQAGQNSSEPEVVADVIFEAATDNNDTLRYRAGADAHQYLDGRQAIGDEAFVREMKKNFGL</sequence>
<dbReference type="Proteomes" id="UP000468581">
    <property type="component" value="Unassembled WGS sequence"/>
</dbReference>
<proteinExistence type="inferred from homology"/>
<evidence type="ECO:0000256" key="1">
    <source>
        <dbReference type="ARBA" id="ARBA00006484"/>
    </source>
</evidence>
<dbReference type="PRINTS" id="PR00080">
    <property type="entry name" value="SDRFAMILY"/>
</dbReference>
<dbReference type="Gene3D" id="3.40.50.720">
    <property type="entry name" value="NAD(P)-binding Rossmann-like Domain"/>
    <property type="match status" value="1"/>
</dbReference>
<keyword evidence="5" id="KW-1185">Reference proteome</keyword>
<dbReference type="InterPro" id="IPR002347">
    <property type="entry name" value="SDR_fam"/>
</dbReference>
<evidence type="ECO:0000313" key="4">
    <source>
        <dbReference type="EMBL" id="NER14875.1"/>
    </source>
</evidence>
<comment type="similarity">
    <text evidence="1 3">Belongs to the short-chain dehydrogenases/reductases (SDR) family.</text>
</comment>
<dbReference type="InterPro" id="IPR036291">
    <property type="entry name" value="NAD(P)-bd_dom_sf"/>
</dbReference>
<keyword evidence="2" id="KW-0560">Oxidoreductase</keyword>
<accession>A0A6P0UNY3</accession>